<dbReference type="PANTHER" id="PTHR11699">
    <property type="entry name" value="ALDEHYDE DEHYDROGENASE-RELATED"/>
    <property type="match status" value="1"/>
</dbReference>
<evidence type="ECO:0000256" key="3">
    <source>
        <dbReference type="RuleBase" id="RU003345"/>
    </source>
</evidence>
<keyword evidence="1 3" id="KW-0560">Oxidoreductase</keyword>
<dbReference type="InterPro" id="IPR029510">
    <property type="entry name" value="Ald_DH_CS_GLU"/>
</dbReference>
<comment type="caution">
    <text evidence="5">The sequence shown here is derived from an EMBL/GenBank/DDBJ whole genome shotgun (WGS) entry which is preliminary data.</text>
</comment>
<feature type="domain" description="Aldehyde dehydrogenase" evidence="4">
    <location>
        <begin position="3"/>
        <end position="455"/>
    </location>
</feature>
<dbReference type="InterPro" id="IPR015590">
    <property type="entry name" value="Aldehyde_DH_dom"/>
</dbReference>
<dbReference type="SUPFAM" id="SSF53720">
    <property type="entry name" value="ALDH-like"/>
    <property type="match status" value="1"/>
</dbReference>
<dbReference type="Pfam" id="PF00171">
    <property type="entry name" value="Aldedh"/>
    <property type="match status" value="1"/>
</dbReference>
<proteinExistence type="inferred from homology"/>
<comment type="similarity">
    <text evidence="3">Belongs to the aldehyde dehydrogenase family.</text>
</comment>
<accession>A0A7W6BM64</accession>
<organism evidence="5 6">
    <name type="scientific">Sphingobium jiangsuense</name>
    <dbReference type="NCBI Taxonomy" id="870476"/>
    <lineage>
        <taxon>Bacteria</taxon>
        <taxon>Pseudomonadati</taxon>
        <taxon>Pseudomonadota</taxon>
        <taxon>Alphaproteobacteria</taxon>
        <taxon>Sphingomonadales</taxon>
        <taxon>Sphingomonadaceae</taxon>
        <taxon>Sphingobium</taxon>
    </lineage>
</organism>
<evidence type="ECO:0000313" key="5">
    <source>
        <dbReference type="EMBL" id="MBB3925148.1"/>
    </source>
</evidence>
<name>A0A7W6BM64_9SPHN</name>
<feature type="active site" evidence="2">
    <location>
        <position position="230"/>
    </location>
</feature>
<evidence type="ECO:0000313" key="6">
    <source>
        <dbReference type="Proteomes" id="UP000571950"/>
    </source>
</evidence>
<dbReference type="Proteomes" id="UP000571950">
    <property type="component" value="Unassembled WGS sequence"/>
</dbReference>
<dbReference type="AlphaFoldDB" id="A0A7W6BM64"/>
<dbReference type="InterPro" id="IPR016161">
    <property type="entry name" value="Ald_DH/histidinol_DH"/>
</dbReference>
<protein>
    <submittedName>
        <fullName evidence="5">Acyl-CoA reductase-like NAD-dependent aldehyde dehydrogenase</fullName>
    </submittedName>
</protein>
<keyword evidence="6" id="KW-1185">Reference proteome</keyword>
<dbReference type="RefSeq" id="WP_188070693.1">
    <property type="nucleotide sequence ID" value="NZ_BSPS01000007.1"/>
</dbReference>
<dbReference type="PROSITE" id="PS00687">
    <property type="entry name" value="ALDEHYDE_DEHYDR_GLU"/>
    <property type="match status" value="1"/>
</dbReference>
<dbReference type="Gene3D" id="3.40.309.10">
    <property type="entry name" value="Aldehyde Dehydrogenase, Chain A, domain 2"/>
    <property type="match status" value="1"/>
</dbReference>
<evidence type="ECO:0000256" key="1">
    <source>
        <dbReference type="ARBA" id="ARBA00023002"/>
    </source>
</evidence>
<evidence type="ECO:0000256" key="2">
    <source>
        <dbReference type="PROSITE-ProRule" id="PRU10007"/>
    </source>
</evidence>
<dbReference type="EMBL" id="JACIDT010000002">
    <property type="protein sequence ID" value="MBB3925148.1"/>
    <property type="molecule type" value="Genomic_DNA"/>
</dbReference>
<reference evidence="5 6" key="1">
    <citation type="submission" date="2020-08" db="EMBL/GenBank/DDBJ databases">
        <title>Genomic Encyclopedia of Type Strains, Phase IV (KMG-IV): sequencing the most valuable type-strain genomes for metagenomic binning, comparative biology and taxonomic classification.</title>
        <authorList>
            <person name="Goeker M."/>
        </authorList>
    </citation>
    <scope>NUCLEOTIDE SEQUENCE [LARGE SCALE GENOMIC DNA]</scope>
    <source>
        <strain evidence="5 6">DSM 26189</strain>
    </source>
</reference>
<evidence type="ECO:0000259" key="4">
    <source>
        <dbReference type="Pfam" id="PF00171"/>
    </source>
</evidence>
<dbReference type="GO" id="GO:0016620">
    <property type="term" value="F:oxidoreductase activity, acting on the aldehyde or oxo group of donors, NAD or NADP as acceptor"/>
    <property type="evidence" value="ECO:0007669"/>
    <property type="project" value="InterPro"/>
</dbReference>
<gene>
    <name evidence="5" type="ORF">GGR43_000849</name>
</gene>
<dbReference type="Gene3D" id="3.40.605.10">
    <property type="entry name" value="Aldehyde Dehydrogenase, Chain A, domain 1"/>
    <property type="match status" value="1"/>
</dbReference>
<dbReference type="InterPro" id="IPR016163">
    <property type="entry name" value="Ald_DH_C"/>
</dbReference>
<dbReference type="InterPro" id="IPR016162">
    <property type="entry name" value="Ald_DH_N"/>
</dbReference>
<sequence>MRLDVVNPRTGEADYSIEPLDGAAVGRLAATLRRGQAGWGACPPEARAEALRALAGAMERHKAALTDALAADTGRAAISRIEVDAMTKTLLRWADSAPAIIARAQVKDQPTGIPSITTSTRLVPYALVGVISPWNFPLTLALIDAIPALAAGCAVVIKPSEVTPRFIRPLMAAIAEVPELAAVLALIEGDGATGAALIEHVDFVAFTGSVATGRKVGEAAARAFIPASLELGGKDPMIVLASADPEKAADTALRASVLNTGQACQSIERIYVARAIAGPFLEALVRKAGQARLNYPDIHVGDIGPFIFARQAQIVQAQIDEAVAKGARLLAGGQVEVLGGGYYLRPTVLVDVTPDMAIMTEESFGPVLPVTPFDTVDEAVEQANSGIFGLSAAVLAGSAAEAEAVAVRLNAGGVSINDGSLTGLVWEAEKSSFGKSGLGPSRMGESGLLRFFRKQAIIRQSGNALPLAAYSEEALGG</sequence>